<gene>
    <name evidence="22" type="ordered locus">AZOLI_p50097</name>
</gene>
<feature type="coiled-coil region" evidence="16">
    <location>
        <begin position="518"/>
        <end position="552"/>
    </location>
</feature>
<dbReference type="InterPro" id="IPR000014">
    <property type="entry name" value="PAS"/>
</dbReference>
<keyword evidence="23" id="KW-1185">Reference proteome</keyword>
<feature type="domain" description="PAS" evidence="19">
    <location>
        <begin position="163"/>
        <end position="205"/>
    </location>
</feature>
<evidence type="ECO:0000256" key="2">
    <source>
        <dbReference type="ARBA" id="ARBA00004651"/>
    </source>
</evidence>
<dbReference type="RefSeq" id="WP_014249933.1">
    <property type="nucleotide sequence ID" value="NC_016624.1"/>
</dbReference>
<evidence type="ECO:0000256" key="7">
    <source>
        <dbReference type="ARBA" id="ARBA00022692"/>
    </source>
</evidence>
<reference evidence="23" key="1">
    <citation type="journal article" date="2011" name="PLoS Genet.">
        <title>Azospirillum genomes reveal transition of bacteria from aquatic to terrestrial environments.</title>
        <authorList>
            <person name="Wisniewski-Dye F."/>
            <person name="Borziak K."/>
            <person name="Khalsa-Moyers G."/>
            <person name="Alexandre G."/>
            <person name="Sukharnikov L.O."/>
            <person name="Wuichet K."/>
            <person name="Hurst G.B."/>
            <person name="McDonald W.H."/>
            <person name="Robertson J.S."/>
            <person name="Barbe V."/>
            <person name="Calteau A."/>
            <person name="Rouy Z."/>
            <person name="Mangenot S."/>
            <person name="Prigent-Combaret C."/>
            <person name="Normand P."/>
            <person name="Boyer M."/>
            <person name="Siguier P."/>
            <person name="Dessaux Y."/>
            <person name="Elmerich C."/>
            <person name="Condemine G."/>
            <person name="Krishnen G."/>
            <person name="Kennedy I."/>
            <person name="Paterson A.H."/>
            <person name="Gonzalez V."/>
            <person name="Mavingui P."/>
            <person name="Zhulin I.B."/>
        </authorList>
    </citation>
    <scope>NUCLEOTIDE SEQUENCE [LARGE SCALE GENOMIC DNA]</scope>
    <source>
        <strain evidence="23">4B</strain>
    </source>
</reference>
<dbReference type="InterPro" id="IPR013767">
    <property type="entry name" value="PAS_fold"/>
</dbReference>
<feature type="domain" description="Response regulatory" evidence="18">
    <location>
        <begin position="791"/>
        <end position="921"/>
    </location>
</feature>
<dbReference type="SMART" id="SM00086">
    <property type="entry name" value="PAC"/>
    <property type="match status" value="3"/>
</dbReference>
<dbReference type="InterPro" id="IPR001789">
    <property type="entry name" value="Sig_transdc_resp-reg_receiver"/>
</dbReference>
<dbReference type="SMART" id="SM00448">
    <property type="entry name" value="REC"/>
    <property type="match status" value="2"/>
</dbReference>
<keyword evidence="4" id="KW-1003">Cell membrane</keyword>
<dbReference type="InterPro" id="IPR001610">
    <property type="entry name" value="PAC"/>
</dbReference>
<feature type="domain" description="Histidine kinase" evidence="17">
    <location>
        <begin position="552"/>
        <end position="773"/>
    </location>
</feature>
<evidence type="ECO:0000313" key="22">
    <source>
        <dbReference type="EMBL" id="CBS91102.1"/>
    </source>
</evidence>
<keyword evidence="6" id="KW-0808">Transferase</keyword>
<dbReference type="PROSITE" id="PS50112">
    <property type="entry name" value="PAS"/>
    <property type="match status" value="3"/>
</dbReference>
<dbReference type="Pfam" id="PF02518">
    <property type="entry name" value="HATPase_c"/>
    <property type="match status" value="1"/>
</dbReference>
<keyword evidence="22" id="KW-0614">Plasmid</keyword>
<evidence type="ECO:0000256" key="13">
    <source>
        <dbReference type="ARBA" id="ARBA00023136"/>
    </source>
</evidence>
<dbReference type="NCBIfam" id="TIGR00229">
    <property type="entry name" value="sensory_box"/>
    <property type="match status" value="3"/>
</dbReference>
<dbReference type="GO" id="GO:0006355">
    <property type="term" value="P:regulation of DNA-templated transcription"/>
    <property type="evidence" value="ECO:0007669"/>
    <property type="project" value="InterPro"/>
</dbReference>
<dbReference type="InterPro" id="IPR036097">
    <property type="entry name" value="HisK_dim/P_sf"/>
</dbReference>
<dbReference type="PROSITE" id="PS50113">
    <property type="entry name" value="PAC"/>
    <property type="match status" value="3"/>
</dbReference>
<dbReference type="InterPro" id="IPR036890">
    <property type="entry name" value="HATPase_C_sf"/>
</dbReference>
<dbReference type="InterPro" id="IPR003661">
    <property type="entry name" value="HisK_dim/P_dom"/>
</dbReference>
<keyword evidence="12" id="KW-0902">Two-component regulatory system</keyword>
<dbReference type="InterPro" id="IPR013655">
    <property type="entry name" value="PAS_fold_3"/>
</dbReference>
<dbReference type="SMART" id="SM00388">
    <property type="entry name" value="HisKA"/>
    <property type="match status" value="1"/>
</dbReference>
<dbReference type="HOGENOM" id="CLU_000445_114_18_5"/>
<keyword evidence="8" id="KW-0547">Nucleotide-binding</keyword>
<feature type="domain" description="PAC" evidence="20">
    <location>
        <begin position="221"/>
        <end position="273"/>
    </location>
</feature>
<feature type="domain" description="Response regulatory" evidence="18">
    <location>
        <begin position="951"/>
        <end position="1067"/>
    </location>
</feature>
<evidence type="ECO:0000256" key="12">
    <source>
        <dbReference type="ARBA" id="ARBA00023012"/>
    </source>
</evidence>
<feature type="domain" description="PAS" evidence="19">
    <location>
        <begin position="405"/>
        <end position="477"/>
    </location>
</feature>
<protein>
    <recommendedName>
        <fullName evidence="3">histidine kinase</fullName>
        <ecNumber evidence="3">2.7.13.3</ecNumber>
    </recommendedName>
</protein>
<dbReference type="PROSITE" id="PS50110">
    <property type="entry name" value="RESPONSE_REGULATORY"/>
    <property type="match status" value="2"/>
</dbReference>
<dbReference type="SUPFAM" id="SSF47226">
    <property type="entry name" value="Histidine-containing phosphotransfer domain, HPT domain"/>
    <property type="match status" value="1"/>
</dbReference>
<organism evidence="22 23">
    <name type="scientific">Azospirillum lipoferum (strain 4B)</name>
    <dbReference type="NCBI Taxonomy" id="862719"/>
    <lineage>
        <taxon>Bacteria</taxon>
        <taxon>Pseudomonadati</taxon>
        <taxon>Pseudomonadota</taxon>
        <taxon>Alphaproteobacteria</taxon>
        <taxon>Rhodospirillales</taxon>
        <taxon>Azospirillaceae</taxon>
        <taxon>Azospirillum</taxon>
    </lineage>
</organism>
<dbReference type="Gene3D" id="1.20.120.160">
    <property type="entry name" value="HPT domain"/>
    <property type="match status" value="1"/>
</dbReference>
<evidence type="ECO:0000259" key="17">
    <source>
        <dbReference type="PROSITE" id="PS50109"/>
    </source>
</evidence>
<dbReference type="PROSITE" id="PS50109">
    <property type="entry name" value="HIS_KIN"/>
    <property type="match status" value="1"/>
</dbReference>
<evidence type="ECO:0000256" key="10">
    <source>
        <dbReference type="ARBA" id="ARBA00022840"/>
    </source>
</evidence>
<keyword evidence="13" id="KW-0472">Membrane</keyword>
<evidence type="ECO:0000259" key="20">
    <source>
        <dbReference type="PROSITE" id="PS50113"/>
    </source>
</evidence>
<dbReference type="FunFam" id="3.30.565.10:FF:000010">
    <property type="entry name" value="Sensor histidine kinase RcsC"/>
    <property type="match status" value="1"/>
</dbReference>
<evidence type="ECO:0000256" key="9">
    <source>
        <dbReference type="ARBA" id="ARBA00022777"/>
    </source>
</evidence>
<dbReference type="InterPro" id="IPR000700">
    <property type="entry name" value="PAS-assoc_C"/>
</dbReference>
<dbReference type="OrthoDB" id="9801651at2"/>
<evidence type="ECO:0000256" key="8">
    <source>
        <dbReference type="ARBA" id="ARBA00022741"/>
    </source>
</evidence>
<dbReference type="Gene3D" id="3.30.450.20">
    <property type="entry name" value="PAS domain"/>
    <property type="match status" value="3"/>
</dbReference>
<evidence type="ECO:0000256" key="3">
    <source>
        <dbReference type="ARBA" id="ARBA00012438"/>
    </source>
</evidence>
<dbReference type="Gene3D" id="1.10.287.130">
    <property type="match status" value="1"/>
</dbReference>
<feature type="domain" description="PAC" evidence="20">
    <location>
        <begin position="353"/>
        <end position="404"/>
    </location>
</feature>
<dbReference type="EC" id="2.7.13.3" evidence="3"/>
<keyword evidence="11" id="KW-1133">Transmembrane helix</keyword>
<evidence type="ECO:0000259" key="19">
    <source>
        <dbReference type="PROSITE" id="PS50112"/>
    </source>
</evidence>
<evidence type="ECO:0000259" key="18">
    <source>
        <dbReference type="PROSITE" id="PS50110"/>
    </source>
</evidence>
<dbReference type="Gene3D" id="3.40.50.2300">
    <property type="match status" value="2"/>
</dbReference>
<dbReference type="GO" id="GO:0000155">
    <property type="term" value="F:phosphorelay sensor kinase activity"/>
    <property type="evidence" value="ECO:0007669"/>
    <property type="project" value="InterPro"/>
</dbReference>
<dbReference type="Pfam" id="PF00512">
    <property type="entry name" value="HisKA"/>
    <property type="match status" value="1"/>
</dbReference>
<evidence type="ECO:0000259" key="21">
    <source>
        <dbReference type="PROSITE" id="PS50894"/>
    </source>
</evidence>
<keyword evidence="9 22" id="KW-0418">Kinase</keyword>
<keyword evidence="10" id="KW-0067">ATP-binding</keyword>
<comment type="subcellular location">
    <subcellularLocation>
        <location evidence="2">Cell membrane</location>
        <topology evidence="2">Multi-pass membrane protein</topology>
    </subcellularLocation>
</comment>
<name>G7ZHS4_AZOL4</name>
<dbReference type="InterPro" id="IPR035965">
    <property type="entry name" value="PAS-like_dom_sf"/>
</dbReference>
<dbReference type="CDD" id="cd16922">
    <property type="entry name" value="HATPase_EvgS-ArcB-TorS-like"/>
    <property type="match status" value="1"/>
</dbReference>
<dbReference type="SUPFAM" id="SSF55874">
    <property type="entry name" value="ATPase domain of HSP90 chaperone/DNA topoisomerase II/histidine kinase"/>
    <property type="match status" value="1"/>
</dbReference>
<feature type="domain" description="HPt" evidence="21">
    <location>
        <begin position="1119"/>
        <end position="1212"/>
    </location>
</feature>
<dbReference type="PANTHER" id="PTHR45339:SF1">
    <property type="entry name" value="HYBRID SIGNAL TRANSDUCTION HISTIDINE KINASE J"/>
    <property type="match status" value="1"/>
</dbReference>
<dbReference type="GO" id="GO:0005886">
    <property type="term" value="C:plasma membrane"/>
    <property type="evidence" value="ECO:0007669"/>
    <property type="project" value="UniProtKB-SubCell"/>
</dbReference>
<dbReference type="Pfam" id="PF00072">
    <property type="entry name" value="Response_reg"/>
    <property type="match status" value="2"/>
</dbReference>
<comment type="catalytic activity">
    <reaction evidence="1">
        <text>ATP + protein L-histidine = ADP + protein N-phospho-L-histidine.</text>
        <dbReference type="EC" id="2.7.13.3"/>
    </reaction>
</comment>
<dbReference type="KEGG" id="ali:AZOLI_p50097"/>
<keyword evidence="5 15" id="KW-0597">Phosphoprotein</keyword>
<dbReference type="InterPro" id="IPR004358">
    <property type="entry name" value="Sig_transdc_His_kin-like_C"/>
</dbReference>
<dbReference type="Pfam" id="PF13426">
    <property type="entry name" value="PAS_9"/>
    <property type="match status" value="1"/>
</dbReference>
<dbReference type="Pfam" id="PF08447">
    <property type="entry name" value="PAS_3"/>
    <property type="match status" value="1"/>
</dbReference>
<dbReference type="GO" id="GO:0005524">
    <property type="term" value="F:ATP binding"/>
    <property type="evidence" value="ECO:0007669"/>
    <property type="project" value="UniProtKB-KW"/>
</dbReference>
<dbReference type="SMART" id="SM00091">
    <property type="entry name" value="PAS"/>
    <property type="match status" value="3"/>
</dbReference>
<dbReference type="PRINTS" id="PR00344">
    <property type="entry name" value="BCTRLSENSOR"/>
</dbReference>
<proteinExistence type="predicted"/>
<evidence type="ECO:0000256" key="5">
    <source>
        <dbReference type="ARBA" id="ARBA00022553"/>
    </source>
</evidence>
<dbReference type="Gene3D" id="3.30.565.10">
    <property type="entry name" value="Histidine kinase-like ATPase, C-terminal domain"/>
    <property type="match status" value="1"/>
</dbReference>
<feature type="modified residue" description="Phosphohistidine" evidence="14">
    <location>
        <position position="1158"/>
    </location>
</feature>
<dbReference type="Proteomes" id="UP000005667">
    <property type="component" value="Plasmid AZO_p5"/>
</dbReference>
<dbReference type="CDD" id="cd00130">
    <property type="entry name" value="PAS"/>
    <property type="match status" value="3"/>
</dbReference>
<dbReference type="CDD" id="cd00082">
    <property type="entry name" value="HisKA"/>
    <property type="match status" value="1"/>
</dbReference>
<dbReference type="SMART" id="SM00073">
    <property type="entry name" value="HPT"/>
    <property type="match status" value="1"/>
</dbReference>
<dbReference type="Pfam" id="PF01627">
    <property type="entry name" value="Hpt"/>
    <property type="match status" value="1"/>
</dbReference>
<dbReference type="PROSITE" id="PS50894">
    <property type="entry name" value="HPT"/>
    <property type="match status" value="1"/>
</dbReference>
<dbReference type="InterPro" id="IPR005467">
    <property type="entry name" value="His_kinase_dom"/>
</dbReference>
<evidence type="ECO:0000256" key="1">
    <source>
        <dbReference type="ARBA" id="ARBA00000085"/>
    </source>
</evidence>
<geneLocation type="plasmid" evidence="22 23">
    <name>AZO_p5</name>
</geneLocation>
<feature type="domain" description="PAC" evidence="20">
    <location>
        <begin position="481"/>
        <end position="534"/>
    </location>
</feature>
<dbReference type="InterPro" id="IPR036641">
    <property type="entry name" value="HPT_dom_sf"/>
</dbReference>
<sequence>MHRLLQSQFKRVLGLQSAEAAESVLAELRALAGQAGLSPEAARMLDSLPALFGRIGQSYEQADRDLTLRARSLQLSSEELADANERLRREAAAQAHAIRRLRGVANSLLRADGRPELPDSADSSPTDSLERLSQLMAGLVEERSAAQRALEQQKFALDQHAIVSITDNRGVITYANDKFCQISGFSRDELLGRSHRIVNSGRHPSGFFAEMWHTIMDGQVWHGEICNRTKAGDDYWVAATIVPQLTADGQPHQYIAIRTDITERKRMEAELEDSRRFLQSITDSMGEGVFSLDRNGFCTFLNPEAERLLGWSLEDLRGIPLHDAVHYKDRQGNPVARENCAVLNSVRRGEAYRSETDHFVRRDGTVFPIAITTVPLREEGRIVGSVTVFQDITERQRMLTALQESEERLTVALDASNTGLWDWNPVTDHAYYSDRWLGMLGYAPGELPPCGATWLGLLHEDDRDRVLAMLEEHVAGRLAVYEVEFRMRHKSGAWVWILSAGKVTERDAAGRPTRITGIHKDVTDRKRTEDELARAKEEADRANRQKSDFLANMSHEIRTPMNAVIGLSHLMMKTDLTPRQRDYLDKIHASSRSLLGIINDILDFSKVEAGKLTIEAIPFHVGDVLQEVATVVLPKLREKGLELIVDLNGDVPGTLVGDPLRLGQVILNLVSNAVKFTERGEVVVTVGGRIGTADDYRLEVEVCDTGIGMSPEQTAALFRPFTQADTSTTRRFGGTGLGLAICRQLVELMGGAVSVESRPGEGSIFRFSIRCRVAAGDTADDRLPRHLMDRRVLVVDDSDAVRSILTDMLERFGLTVEAVADGLSALRRLEEGQAGSQPPVELVVLDWRMPDLDGVETLRRLRALPGAQPPVVMTTAYGADGVQGALDGALDGMAGPAGPVTAVLEKPVTPSAMFDSVMMALGGAGPRMADAVRRIHDPAQSTELSALVGRTVLLVEDNLVNQQVACGLLELVGIEAMVVGSGEEALQCLREVKFDLVLMDVQMPGLDGYETTRLIRRDLELSSLPIVAMTAHAMAGDRERCLDAGMNDHVSKPIDPEALYAALARWLKPVRGLGNGLGGGTSPGTAAAPVVAAVSAAPALPENLPALDLAVARRNVNGNLALLRRILIDFAATHAGEAARLTAAAREERWKDLLRLSHTLKGTAATIGAMDLSALAGAVERGAMTSPPMLEDGILDRLAEALALVVEGIGTLGRPAGEAATTAETPAMQLSATLPRDTLLAAQSLADQLGGLLIAGDPEAGDMADGLARLLAGSPAAAAADRVNRHAGAFDFEDAAAALAELRDRLRDLKETAT</sequence>
<dbReference type="FunFam" id="1.10.287.130:FF:000003">
    <property type="entry name" value="Histidine kinase"/>
    <property type="match status" value="1"/>
</dbReference>
<dbReference type="SUPFAM" id="SSF55785">
    <property type="entry name" value="PYP-like sensor domain (PAS domain)"/>
    <property type="match status" value="3"/>
</dbReference>
<dbReference type="SUPFAM" id="SSF47384">
    <property type="entry name" value="Homodimeric domain of signal transducing histidine kinase"/>
    <property type="match status" value="1"/>
</dbReference>
<evidence type="ECO:0000256" key="16">
    <source>
        <dbReference type="SAM" id="Coils"/>
    </source>
</evidence>
<dbReference type="CDD" id="cd17546">
    <property type="entry name" value="REC_hyHK_CKI1_RcsC-like"/>
    <property type="match status" value="1"/>
</dbReference>
<evidence type="ECO:0000256" key="4">
    <source>
        <dbReference type="ARBA" id="ARBA00022475"/>
    </source>
</evidence>
<dbReference type="InterPro" id="IPR003594">
    <property type="entry name" value="HATPase_dom"/>
</dbReference>
<dbReference type="SMART" id="SM00387">
    <property type="entry name" value="HATPase_c"/>
    <property type="match status" value="1"/>
</dbReference>
<evidence type="ECO:0000256" key="15">
    <source>
        <dbReference type="PROSITE-ProRule" id="PRU00169"/>
    </source>
</evidence>
<dbReference type="EMBL" id="FQ311873">
    <property type="protein sequence ID" value="CBS91102.1"/>
    <property type="molecule type" value="Genomic_DNA"/>
</dbReference>
<evidence type="ECO:0000256" key="6">
    <source>
        <dbReference type="ARBA" id="ARBA00022679"/>
    </source>
</evidence>
<dbReference type="InterPro" id="IPR011006">
    <property type="entry name" value="CheY-like_superfamily"/>
</dbReference>
<accession>G7ZHS4</accession>
<dbReference type="InterPro" id="IPR008207">
    <property type="entry name" value="Sig_transdc_His_kin_Hpt_dom"/>
</dbReference>
<dbReference type="Pfam" id="PF00989">
    <property type="entry name" value="PAS"/>
    <property type="match status" value="1"/>
</dbReference>
<dbReference type="SUPFAM" id="SSF52172">
    <property type="entry name" value="CheY-like"/>
    <property type="match status" value="2"/>
</dbReference>
<feature type="modified residue" description="4-aspartylphosphate" evidence="15">
    <location>
        <position position="1000"/>
    </location>
</feature>
<feature type="domain" description="PAS" evidence="19">
    <location>
        <begin position="274"/>
        <end position="331"/>
    </location>
</feature>
<dbReference type="PANTHER" id="PTHR45339">
    <property type="entry name" value="HYBRID SIGNAL TRANSDUCTION HISTIDINE KINASE J"/>
    <property type="match status" value="1"/>
</dbReference>
<evidence type="ECO:0000256" key="11">
    <source>
        <dbReference type="ARBA" id="ARBA00022989"/>
    </source>
</evidence>
<dbReference type="CDD" id="cd00156">
    <property type="entry name" value="REC"/>
    <property type="match status" value="1"/>
</dbReference>
<feature type="modified residue" description="4-aspartylphosphate" evidence="15">
    <location>
        <position position="846"/>
    </location>
</feature>
<evidence type="ECO:0000313" key="23">
    <source>
        <dbReference type="Proteomes" id="UP000005667"/>
    </source>
</evidence>
<keyword evidence="7" id="KW-0812">Transmembrane</keyword>
<evidence type="ECO:0000256" key="14">
    <source>
        <dbReference type="PROSITE-ProRule" id="PRU00110"/>
    </source>
</evidence>
<keyword evidence="16" id="KW-0175">Coiled coil</keyword>